<organism evidence="1 2">
    <name type="scientific">Paramesorhizobium deserti</name>
    <dbReference type="NCBI Taxonomy" id="1494590"/>
    <lineage>
        <taxon>Bacteria</taxon>
        <taxon>Pseudomonadati</taxon>
        <taxon>Pseudomonadota</taxon>
        <taxon>Alphaproteobacteria</taxon>
        <taxon>Hyphomicrobiales</taxon>
        <taxon>Phyllobacteriaceae</taxon>
        <taxon>Paramesorhizobium</taxon>
    </lineage>
</organism>
<proteinExistence type="predicted"/>
<protein>
    <submittedName>
        <fullName evidence="1">Uncharacterized protein</fullName>
    </submittedName>
</protein>
<dbReference type="Proteomes" id="UP000070107">
    <property type="component" value="Unassembled WGS sequence"/>
</dbReference>
<gene>
    <name evidence="1" type="ORF">ATN84_24950</name>
</gene>
<name>A0A135HXH0_9HYPH</name>
<keyword evidence="2" id="KW-1185">Reference proteome</keyword>
<comment type="caution">
    <text evidence="1">The sequence shown here is derived from an EMBL/GenBank/DDBJ whole genome shotgun (WGS) entry which is preliminary data.</text>
</comment>
<evidence type="ECO:0000313" key="2">
    <source>
        <dbReference type="Proteomes" id="UP000070107"/>
    </source>
</evidence>
<reference evidence="1 2" key="1">
    <citation type="submission" date="2015-11" db="EMBL/GenBank/DDBJ databases">
        <title>Draft genome sequence of Paramesorhizobium deserti A-3-E, a strain highly resistant to diverse beta-lactam antibiotics.</title>
        <authorList>
            <person name="Lv R."/>
            <person name="Yang X."/>
            <person name="Fang N."/>
            <person name="Guo J."/>
            <person name="Luo X."/>
            <person name="Peng F."/>
            <person name="Yang R."/>
            <person name="Cui Y."/>
            <person name="Fang C."/>
            <person name="Song Y."/>
        </authorList>
    </citation>
    <scope>NUCLEOTIDE SEQUENCE [LARGE SCALE GENOMIC DNA]</scope>
    <source>
        <strain evidence="1 2">A-3-E</strain>
    </source>
</reference>
<dbReference type="EMBL" id="LNTU01000007">
    <property type="protein sequence ID" value="KXF77900.1"/>
    <property type="molecule type" value="Genomic_DNA"/>
</dbReference>
<accession>A0A135HXH0</accession>
<dbReference type="AlphaFoldDB" id="A0A135HXH0"/>
<sequence length="94" mass="10601">MAFKISVDPVLFIGAEEDGFRCEFVGGSRTMINDMSQSIEFDDFLNNASQIVFACRSVCEFDNFPYAGTVPAHRHDPLVTNKQQSKFNIRDNCV</sequence>
<evidence type="ECO:0000313" key="1">
    <source>
        <dbReference type="EMBL" id="KXF77900.1"/>
    </source>
</evidence>